<organism evidence="2 3">
    <name type="scientific">Trematosphaeria pertusa</name>
    <dbReference type="NCBI Taxonomy" id="390896"/>
    <lineage>
        <taxon>Eukaryota</taxon>
        <taxon>Fungi</taxon>
        <taxon>Dikarya</taxon>
        <taxon>Ascomycota</taxon>
        <taxon>Pezizomycotina</taxon>
        <taxon>Dothideomycetes</taxon>
        <taxon>Pleosporomycetidae</taxon>
        <taxon>Pleosporales</taxon>
        <taxon>Massarineae</taxon>
        <taxon>Trematosphaeriaceae</taxon>
        <taxon>Trematosphaeria</taxon>
    </lineage>
</organism>
<name>A0A6A6IT00_9PLEO</name>
<sequence>MDASRANEAWPDGYVRLTFSREDRHDTLVSPSAALPTACATSNLAASILRALLKAVPLRQQQSSSEARPPATTQRALGGTSCMPDAAWAAPLTTTGTTWAAPSTFGPLRPPRVLDSSSCLSQHRPRTTGSASASATSKAGEGRKLARWTSPPPHSSTPQLCFGDGRLTVPPFCRSVL</sequence>
<evidence type="ECO:0000313" key="2">
    <source>
        <dbReference type="EMBL" id="KAF2252663.1"/>
    </source>
</evidence>
<feature type="compositionally biased region" description="Polar residues" evidence="1">
    <location>
        <begin position="59"/>
        <end position="75"/>
    </location>
</feature>
<dbReference type="GeneID" id="54574593"/>
<evidence type="ECO:0000256" key="1">
    <source>
        <dbReference type="SAM" id="MobiDB-lite"/>
    </source>
</evidence>
<feature type="region of interest" description="Disordered" evidence="1">
    <location>
        <begin position="59"/>
        <end position="80"/>
    </location>
</feature>
<keyword evidence="3" id="KW-1185">Reference proteome</keyword>
<dbReference type="EMBL" id="ML987192">
    <property type="protein sequence ID" value="KAF2252663.1"/>
    <property type="molecule type" value="Genomic_DNA"/>
</dbReference>
<evidence type="ECO:0000313" key="3">
    <source>
        <dbReference type="Proteomes" id="UP000800094"/>
    </source>
</evidence>
<proteinExistence type="predicted"/>
<dbReference type="AlphaFoldDB" id="A0A6A6IT00"/>
<gene>
    <name evidence="2" type="ORF">BU26DRAFT_261629</name>
</gene>
<protein>
    <submittedName>
        <fullName evidence="2">Uncharacterized protein</fullName>
    </submittedName>
</protein>
<dbReference type="Proteomes" id="UP000800094">
    <property type="component" value="Unassembled WGS sequence"/>
</dbReference>
<accession>A0A6A6IT00</accession>
<feature type="region of interest" description="Disordered" evidence="1">
    <location>
        <begin position="112"/>
        <end position="162"/>
    </location>
</feature>
<feature type="compositionally biased region" description="Low complexity" evidence="1">
    <location>
        <begin position="127"/>
        <end position="139"/>
    </location>
</feature>
<dbReference type="RefSeq" id="XP_033687667.1">
    <property type="nucleotide sequence ID" value="XM_033821263.1"/>
</dbReference>
<reference evidence="2" key="1">
    <citation type="journal article" date="2020" name="Stud. Mycol.">
        <title>101 Dothideomycetes genomes: a test case for predicting lifestyles and emergence of pathogens.</title>
        <authorList>
            <person name="Haridas S."/>
            <person name="Albert R."/>
            <person name="Binder M."/>
            <person name="Bloem J."/>
            <person name="Labutti K."/>
            <person name="Salamov A."/>
            <person name="Andreopoulos B."/>
            <person name="Baker S."/>
            <person name="Barry K."/>
            <person name="Bills G."/>
            <person name="Bluhm B."/>
            <person name="Cannon C."/>
            <person name="Castanera R."/>
            <person name="Culley D."/>
            <person name="Daum C."/>
            <person name="Ezra D."/>
            <person name="Gonzalez J."/>
            <person name="Henrissat B."/>
            <person name="Kuo A."/>
            <person name="Liang C."/>
            <person name="Lipzen A."/>
            <person name="Lutzoni F."/>
            <person name="Magnuson J."/>
            <person name="Mondo S."/>
            <person name="Nolan M."/>
            <person name="Ohm R."/>
            <person name="Pangilinan J."/>
            <person name="Park H.-J."/>
            <person name="Ramirez L."/>
            <person name="Alfaro M."/>
            <person name="Sun H."/>
            <person name="Tritt A."/>
            <person name="Yoshinaga Y."/>
            <person name="Zwiers L.-H."/>
            <person name="Turgeon B."/>
            <person name="Goodwin S."/>
            <person name="Spatafora J."/>
            <person name="Crous P."/>
            <person name="Grigoriev I."/>
        </authorList>
    </citation>
    <scope>NUCLEOTIDE SEQUENCE</scope>
    <source>
        <strain evidence="2">CBS 122368</strain>
    </source>
</reference>